<protein>
    <submittedName>
        <fullName evidence="1">Uncharacterized protein</fullName>
    </submittedName>
</protein>
<sequence>MFFPYTPAHSKGLGNQKVTANVMEVNASQTHRQTSAEASSLPPPPLVSINRPSLSPDNGTHVTSFTLPTRDDFWPSRCYRTLALSHFPYAYPFLAPDNIIHRTETASVMTDSAMSEYSSRTVSESSTAILDELQSCHYDTTDRSETPSPTLSQMSAVSDGTTLTTSATSSHAQITVNGTSSAAVSPMSHFQRPFSPSLAYSPPSSLSSSTVALQHSRTMASQPNIMEKSFRFANKSDLWQNFFPVTAVVIIYTLTMRKLPLPLFDYSNNFG</sequence>
<name>A0ACB8E8C3_9SAUR</name>
<reference evidence="1" key="1">
    <citation type="submission" date="2021-08" db="EMBL/GenBank/DDBJ databases">
        <title>The first chromosome-level gecko genome reveals the dynamic sex chromosomes of Neotropical dwarf geckos (Sphaerodactylidae: Sphaerodactylus).</title>
        <authorList>
            <person name="Pinto B.J."/>
            <person name="Keating S.E."/>
            <person name="Gamble T."/>
        </authorList>
    </citation>
    <scope>NUCLEOTIDE SEQUENCE</scope>
    <source>
        <strain evidence="1">TG3544</strain>
    </source>
</reference>
<proteinExistence type="predicted"/>
<dbReference type="EMBL" id="CM037623">
    <property type="protein sequence ID" value="KAH7988266.1"/>
    <property type="molecule type" value="Genomic_DNA"/>
</dbReference>
<evidence type="ECO:0000313" key="2">
    <source>
        <dbReference type="Proteomes" id="UP000827872"/>
    </source>
</evidence>
<keyword evidence="2" id="KW-1185">Reference proteome</keyword>
<evidence type="ECO:0000313" key="1">
    <source>
        <dbReference type="EMBL" id="KAH7988266.1"/>
    </source>
</evidence>
<comment type="caution">
    <text evidence="1">The sequence shown here is derived from an EMBL/GenBank/DDBJ whole genome shotgun (WGS) entry which is preliminary data.</text>
</comment>
<gene>
    <name evidence="1" type="ORF">K3G42_012395</name>
</gene>
<accession>A0ACB8E8C3</accession>
<organism evidence="1 2">
    <name type="scientific">Sphaerodactylus townsendi</name>
    <dbReference type="NCBI Taxonomy" id="933632"/>
    <lineage>
        <taxon>Eukaryota</taxon>
        <taxon>Metazoa</taxon>
        <taxon>Chordata</taxon>
        <taxon>Craniata</taxon>
        <taxon>Vertebrata</taxon>
        <taxon>Euteleostomi</taxon>
        <taxon>Lepidosauria</taxon>
        <taxon>Squamata</taxon>
        <taxon>Bifurcata</taxon>
        <taxon>Gekkota</taxon>
        <taxon>Sphaerodactylidae</taxon>
        <taxon>Sphaerodactylus</taxon>
    </lineage>
</organism>
<dbReference type="Proteomes" id="UP000827872">
    <property type="component" value="Linkage Group LG10"/>
</dbReference>